<evidence type="ECO:0000256" key="2">
    <source>
        <dbReference type="SAM" id="Phobius"/>
    </source>
</evidence>
<keyword evidence="3" id="KW-0732">Signal</keyword>
<evidence type="ECO:0000259" key="4">
    <source>
        <dbReference type="PROSITE" id="PS50234"/>
    </source>
</evidence>
<dbReference type="SUPFAM" id="SSF53300">
    <property type="entry name" value="vWA-like"/>
    <property type="match status" value="1"/>
</dbReference>
<organism evidence="5 6">
    <name type="scientific">Nocardia carnea</name>
    <dbReference type="NCBI Taxonomy" id="37328"/>
    <lineage>
        <taxon>Bacteria</taxon>
        <taxon>Bacillati</taxon>
        <taxon>Actinomycetota</taxon>
        <taxon>Actinomycetes</taxon>
        <taxon>Mycobacteriales</taxon>
        <taxon>Nocardiaceae</taxon>
        <taxon>Nocardia</taxon>
    </lineage>
</organism>
<gene>
    <name evidence="5" type="ORF">ACH4WX_02215</name>
</gene>
<evidence type="ECO:0000313" key="5">
    <source>
        <dbReference type="EMBL" id="MFI1459517.1"/>
    </source>
</evidence>
<evidence type="ECO:0000256" key="3">
    <source>
        <dbReference type="SAM" id="SignalP"/>
    </source>
</evidence>
<proteinExistence type="predicted"/>
<evidence type="ECO:0000313" key="6">
    <source>
        <dbReference type="Proteomes" id="UP001611263"/>
    </source>
</evidence>
<reference evidence="5 6" key="1">
    <citation type="submission" date="2024-10" db="EMBL/GenBank/DDBJ databases">
        <title>The Natural Products Discovery Center: Release of the First 8490 Sequenced Strains for Exploring Actinobacteria Biosynthetic Diversity.</title>
        <authorList>
            <person name="Kalkreuter E."/>
            <person name="Kautsar S.A."/>
            <person name="Yang D."/>
            <person name="Bader C.D."/>
            <person name="Teijaro C.N."/>
            <person name="Fluegel L."/>
            <person name="Davis C.M."/>
            <person name="Simpson J.R."/>
            <person name="Lauterbach L."/>
            <person name="Steele A.D."/>
            <person name="Gui C."/>
            <person name="Meng S."/>
            <person name="Li G."/>
            <person name="Viehrig K."/>
            <person name="Ye F."/>
            <person name="Su P."/>
            <person name="Kiefer A.F."/>
            <person name="Nichols A."/>
            <person name="Cepeda A.J."/>
            <person name="Yan W."/>
            <person name="Fan B."/>
            <person name="Jiang Y."/>
            <person name="Adhikari A."/>
            <person name="Zheng C.-J."/>
            <person name="Schuster L."/>
            <person name="Cowan T.M."/>
            <person name="Smanski M.J."/>
            <person name="Chevrette M.G."/>
            <person name="De Carvalho L.P.S."/>
            <person name="Shen B."/>
        </authorList>
    </citation>
    <scope>NUCLEOTIDE SEQUENCE [LARGE SCALE GENOMIC DNA]</scope>
    <source>
        <strain evidence="5 6">NPDC020568</strain>
    </source>
</reference>
<dbReference type="GeneID" id="93506234"/>
<sequence length="630" mass="64949">MFLNRVLAAAAAAVIASVPVAMPALAQQSPQAGTEYAPTMLVLDASGSMLAADPSGGTKMDAAKNAVRSFVTAAPDNAKVGLSAYGTGTGNSDAEKAAGCQDVQILQPAETIDKPALTAATDGIVPRGYTPIGASLRAAAAALPQEGPRSIVLVSDGLDTCAPPDPCDVARELSAQGNEIVMHAIGFGVDDASRAQLTCIAQTTGGTYTDAADGAALEQVLPRVSAVALRSYAPVGTPIAGTPEYREAPVAEPGQHLDVLKPKNKQYYAVDVPDAATAYFSATVSFPRGDDAVSSNNRLDIRVYGNDGHDCNAFEFAQATRSTDGVALTVSSVWAGAAEPESGSFSTDKCRGGGRYYFALEWGHVADNAPAQLPVELSVGVEPGVTDPGPAARPTAVEFTAPDGTPAPVTGGGSFNVAADLPGTGRYTDTVQRGEFVFYRVKVDWGQGLAYRVRFGDSAEQGSEYTSNIATTLYNPYRGELDSSTTSYAGTERILPVNDPALATVPVRYLNREERGEVAGQAVAGWHYIAVKLSPTIHSTRAVAPVPVELEVAVTGEPEPGPQYADGDTAAEGTFGEKSKQVAAGDSAEEAGETSDSGISPLVWVAIAAAAVVAVAAFAGALLLARRRKH</sequence>
<dbReference type="Proteomes" id="UP001611263">
    <property type="component" value="Unassembled WGS sequence"/>
</dbReference>
<dbReference type="PROSITE" id="PS50234">
    <property type="entry name" value="VWFA"/>
    <property type="match status" value="1"/>
</dbReference>
<keyword evidence="6" id="KW-1185">Reference proteome</keyword>
<feature type="domain" description="VWFA" evidence="4">
    <location>
        <begin position="38"/>
        <end position="224"/>
    </location>
</feature>
<name>A0ABW7TH01_9NOCA</name>
<keyword evidence="2" id="KW-1133">Transmembrane helix</keyword>
<feature type="signal peptide" evidence="3">
    <location>
        <begin position="1"/>
        <end position="26"/>
    </location>
</feature>
<comment type="caution">
    <text evidence="5">The sequence shown here is derived from an EMBL/GenBank/DDBJ whole genome shotgun (WGS) entry which is preliminary data.</text>
</comment>
<dbReference type="PANTHER" id="PTHR10579:SF43">
    <property type="entry name" value="ZINC FINGER (C3HC4-TYPE RING FINGER) FAMILY PROTEIN"/>
    <property type="match status" value="1"/>
</dbReference>
<feature type="transmembrane region" description="Helical" evidence="2">
    <location>
        <begin position="602"/>
        <end position="625"/>
    </location>
</feature>
<dbReference type="InterPro" id="IPR002035">
    <property type="entry name" value="VWF_A"/>
</dbReference>
<protein>
    <submittedName>
        <fullName evidence="5">VWA domain-containing protein</fullName>
    </submittedName>
</protein>
<dbReference type="SMART" id="SM00327">
    <property type="entry name" value="VWA"/>
    <property type="match status" value="1"/>
</dbReference>
<feature type="chain" id="PRO_5047110175" evidence="3">
    <location>
        <begin position="27"/>
        <end position="630"/>
    </location>
</feature>
<dbReference type="InterPro" id="IPR036465">
    <property type="entry name" value="vWFA_dom_sf"/>
</dbReference>
<dbReference type="Gene3D" id="3.40.50.410">
    <property type="entry name" value="von Willebrand factor, type A domain"/>
    <property type="match status" value="1"/>
</dbReference>
<dbReference type="EMBL" id="JBIRUQ010000001">
    <property type="protein sequence ID" value="MFI1459517.1"/>
    <property type="molecule type" value="Genomic_DNA"/>
</dbReference>
<dbReference type="RefSeq" id="WP_231507912.1">
    <property type="nucleotide sequence ID" value="NZ_JBIRUQ010000001.1"/>
</dbReference>
<dbReference type="InterPro" id="IPR051266">
    <property type="entry name" value="CLCR"/>
</dbReference>
<feature type="region of interest" description="Disordered" evidence="1">
    <location>
        <begin position="577"/>
        <end position="596"/>
    </location>
</feature>
<evidence type="ECO:0000256" key="1">
    <source>
        <dbReference type="SAM" id="MobiDB-lite"/>
    </source>
</evidence>
<keyword evidence="2" id="KW-0812">Transmembrane</keyword>
<accession>A0ABW7TH01</accession>
<keyword evidence="2" id="KW-0472">Membrane</keyword>
<dbReference type="PANTHER" id="PTHR10579">
    <property type="entry name" value="CALCIUM-ACTIVATED CHLORIDE CHANNEL REGULATOR"/>
    <property type="match status" value="1"/>
</dbReference>
<dbReference type="Pfam" id="PF13519">
    <property type="entry name" value="VWA_2"/>
    <property type="match status" value="1"/>
</dbReference>